<evidence type="ECO:0000259" key="6">
    <source>
        <dbReference type="Pfam" id="PF00291"/>
    </source>
</evidence>
<gene>
    <name evidence="7" type="ordered locus">Slin_1391</name>
</gene>
<dbReference type="HOGENOM" id="CLU_048897_0_0_10"/>
<dbReference type="EMBL" id="CP001769">
    <property type="protein sequence ID" value="ADB37441.1"/>
    <property type="molecule type" value="Genomic_DNA"/>
</dbReference>
<dbReference type="AlphaFoldDB" id="D2QMV7"/>
<proteinExistence type="inferred from homology"/>
<evidence type="ECO:0000256" key="2">
    <source>
        <dbReference type="ARBA" id="ARBA00008639"/>
    </source>
</evidence>
<reference evidence="7 8" key="1">
    <citation type="journal article" date="2010" name="Stand. Genomic Sci.">
        <title>Complete genome sequence of Spirosoma linguale type strain (1).</title>
        <authorList>
            <person name="Lail K."/>
            <person name="Sikorski J."/>
            <person name="Saunders E."/>
            <person name="Lapidus A."/>
            <person name="Glavina Del Rio T."/>
            <person name="Copeland A."/>
            <person name="Tice H."/>
            <person name="Cheng J.-F."/>
            <person name="Lucas S."/>
            <person name="Nolan M."/>
            <person name="Bruce D."/>
            <person name="Goodwin L."/>
            <person name="Pitluck S."/>
            <person name="Ivanova N."/>
            <person name="Mavromatis K."/>
            <person name="Ovchinnikova G."/>
            <person name="Pati A."/>
            <person name="Chen A."/>
            <person name="Palaniappan K."/>
            <person name="Land M."/>
            <person name="Hauser L."/>
            <person name="Chang Y.-J."/>
            <person name="Jeffries C.D."/>
            <person name="Chain P."/>
            <person name="Brettin T."/>
            <person name="Detter J.C."/>
            <person name="Schuetze A."/>
            <person name="Rohde M."/>
            <person name="Tindall B.J."/>
            <person name="Goeker M."/>
            <person name="Bristow J."/>
            <person name="Eisen J.A."/>
            <person name="Markowitz V."/>
            <person name="Hugenholtz P."/>
            <person name="Kyrpides N.C."/>
            <person name="Klenk H.-P."/>
            <person name="Chen F."/>
        </authorList>
    </citation>
    <scope>NUCLEOTIDE SEQUENCE [LARGE SCALE GENOMIC DNA]</scope>
    <source>
        <strain evidence="8">ATCC 33905 / DSM 74 / LMG 10896 / Claus 1</strain>
    </source>
</reference>
<dbReference type="Proteomes" id="UP000002028">
    <property type="component" value="Chromosome"/>
</dbReference>
<dbReference type="InterPro" id="IPR001926">
    <property type="entry name" value="TrpB-like_PALP"/>
</dbReference>
<dbReference type="InterPro" id="IPR036052">
    <property type="entry name" value="TrpB-like_PALP_sf"/>
</dbReference>
<feature type="domain" description="Tryptophan synthase beta chain-like PALP" evidence="6">
    <location>
        <begin position="11"/>
        <end position="294"/>
    </location>
</feature>
<dbReference type="PANTHER" id="PTHR43780:SF2">
    <property type="entry name" value="1-AMINOCYCLOPROPANE-1-CARBOXYLATE DEAMINASE-RELATED"/>
    <property type="match status" value="1"/>
</dbReference>
<dbReference type="GO" id="GO:0019148">
    <property type="term" value="F:D-cysteine desulfhydrase activity"/>
    <property type="evidence" value="ECO:0007669"/>
    <property type="project" value="TreeGrafter"/>
</dbReference>
<evidence type="ECO:0000313" key="8">
    <source>
        <dbReference type="Proteomes" id="UP000002028"/>
    </source>
</evidence>
<dbReference type="InterPro" id="IPR027278">
    <property type="entry name" value="ACCD_DCysDesulf"/>
</dbReference>
<accession>D2QMV7</accession>
<evidence type="ECO:0000256" key="1">
    <source>
        <dbReference type="ARBA" id="ARBA00001933"/>
    </source>
</evidence>
<organism evidence="7 8">
    <name type="scientific">Spirosoma linguale (strain ATCC 33905 / DSM 74 / LMG 10896 / Claus 1)</name>
    <dbReference type="NCBI Taxonomy" id="504472"/>
    <lineage>
        <taxon>Bacteria</taxon>
        <taxon>Pseudomonadati</taxon>
        <taxon>Bacteroidota</taxon>
        <taxon>Cytophagia</taxon>
        <taxon>Cytophagales</taxon>
        <taxon>Cytophagaceae</taxon>
        <taxon>Spirosoma</taxon>
    </lineage>
</organism>
<evidence type="ECO:0000313" key="7">
    <source>
        <dbReference type="EMBL" id="ADB37441.1"/>
    </source>
</evidence>
<name>D2QMV7_SPILD</name>
<dbReference type="Pfam" id="PF00291">
    <property type="entry name" value="PALP"/>
    <property type="match status" value="1"/>
</dbReference>
<keyword evidence="3 5" id="KW-0663">Pyridoxal phosphate</keyword>
<dbReference type="STRING" id="504472.Slin_1391"/>
<evidence type="ECO:0000256" key="3">
    <source>
        <dbReference type="ARBA" id="ARBA00022898"/>
    </source>
</evidence>
<protein>
    <submittedName>
        <fullName evidence="7">Pyridoxal-5'-phosphate-dependent protein beta subunit</fullName>
    </submittedName>
</protein>
<dbReference type="Gene3D" id="3.40.50.1100">
    <property type="match status" value="2"/>
</dbReference>
<evidence type="ECO:0000256" key="4">
    <source>
        <dbReference type="PIRSR" id="PIRSR006278-1"/>
    </source>
</evidence>
<keyword evidence="8" id="KW-1185">Reference proteome</keyword>
<dbReference type="PIRSF" id="PIRSF006278">
    <property type="entry name" value="ACCD_DCysDesulf"/>
    <property type="match status" value="1"/>
</dbReference>
<dbReference type="SUPFAM" id="SSF53686">
    <property type="entry name" value="Tryptophan synthase beta subunit-like PLP-dependent enzymes"/>
    <property type="match status" value="1"/>
</dbReference>
<comment type="cofactor">
    <cofactor evidence="1">
        <name>pyridoxal 5'-phosphate</name>
        <dbReference type="ChEBI" id="CHEBI:597326"/>
    </cofactor>
</comment>
<feature type="modified residue" description="N6-(pyridoxal phosphate)lysine" evidence="5">
    <location>
        <position position="48"/>
    </location>
</feature>
<evidence type="ECO:0000256" key="5">
    <source>
        <dbReference type="PIRSR" id="PIRSR006278-2"/>
    </source>
</evidence>
<dbReference type="KEGG" id="sli:Slin_1391"/>
<comment type="similarity">
    <text evidence="2">Belongs to the ACC deaminase/D-cysteine desulfhydrase family.</text>
</comment>
<dbReference type="PANTHER" id="PTHR43780">
    <property type="entry name" value="1-AMINOCYCLOPROPANE-1-CARBOXYLATE DEAMINASE-RELATED"/>
    <property type="match status" value="1"/>
</dbReference>
<dbReference type="eggNOG" id="COG2515">
    <property type="taxonomic scope" value="Bacteria"/>
</dbReference>
<dbReference type="RefSeq" id="WP_012925992.1">
    <property type="nucleotide sequence ID" value="NC_013730.1"/>
</dbReference>
<feature type="active site" description="Nucleophile" evidence="4">
    <location>
        <position position="75"/>
    </location>
</feature>
<sequence length="306" mass="33433">MDELARQLANLVGNSPLKLIEAPFPEPVPIRLFLKRDDLLHPLVSGNKWRKLKYNLLAARGQKVDTLLTFGGAYSNHLYATAAAGQVFGFRTIGVVRGDELVRKPLKSTLAFCQASGMQLHFVSRDDYRRKEDADFLDVLTAQFGPCYVLPEGGTNDLAIQGTAEIIPEITAQLGRIPDFVCCPVGTGGTVAGLITSALKETSVLGFMALKVPDSLWLSELFPSTATGCRVPDYHFGGYARTTPELLNFIRTFEKRNGILLEQVYTGKMLYGIYDLARQGYFPEGASVVAVHTGGLQGRSKALDSD</sequence>